<evidence type="ECO:0000313" key="2">
    <source>
        <dbReference type="EMBL" id="AND65755.1"/>
    </source>
</evidence>
<keyword evidence="1" id="KW-0175">Coiled coil</keyword>
<organism evidence="2 3">
    <name type="scientific">Water chestnut soymovirus 1</name>
    <dbReference type="NCBI Taxonomy" id="1848040"/>
    <lineage>
        <taxon>Viruses</taxon>
        <taxon>Riboviria</taxon>
        <taxon>Pararnavirae</taxon>
        <taxon>Artverviricota</taxon>
        <taxon>Revtraviricetes</taxon>
        <taxon>Ortervirales</taxon>
        <taxon>Caulimoviridae</taxon>
        <taxon>Soymovirus</taxon>
        <taxon>Soymovirus eleocharis</taxon>
    </lineage>
</organism>
<dbReference type="KEGG" id="vg:27912026"/>
<evidence type="ECO:0000313" key="3">
    <source>
        <dbReference type="Proteomes" id="UP000201102"/>
    </source>
</evidence>
<reference evidence="2 3" key="1">
    <citation type="submission" date="2015-12" db="EMBL/GenBank/DDBJ databases">
        <title>Water chestnut soymovirus-1 exists as an endogenous plant pararetroviral sequence in water chestnut.</title>
        <authorList>
            <person name="Zhang F.P."/>
            <person name="Wang L.P."/>
            <person name="Hong N."/>
            <person name="Wang G.P."/>
        </authorList>
    </citation>
    <scope>NUCLEOTIDE SEQUENCE [LARGE SCALE GENOMIC DNA]</scope>
    <source>
        <strain evidence="2">TuanFeng</strain>
    </source>
</reference>
<gene>
    <name evidence="2" type="ORF">WCSV-1gp8</name>
</gene>
<dbReference type="GeneID" id="27912026"/>
<accession>A0A172PC89</accession>
<keyword evidence="3" id="KW-1185">Reference proteome</keyword>
<dbReference type="PANTHER" id="PTHR47599">
    <property type="entry name" value="CELL-TO-CELL MOVEMENT PROTEIN"/>
    <property type="match status" value="1"/>
</dbReference>
<protein>
    <submittedName>
        <fullName evidence="2">Putative movement protein</fullName>
    </submittedName>
</protein>
<dbReference type="OrthoDB" id="20304at10239"/>
<proteinExistence type="predicted"/>
<name>A0A172PC89_9VIRU</name>
<evidence type="ECO:0000256" key="1">
    <source>
        <dbReference type="ARBA" id="ARBA00023054"/>
    </source>
</evidence>
<sequence>MDNNDHNVIEYQEESGNYFTDILLDRDLVTKVKNHGDLDLVELEGIKSNLFGKLNRENVIYYGIMQGEQGVNIEQADFQYQVPLVVNNQINKRLSKIKESDRSKIGLIHINTVQIILKSTYREGIKTPVTIKVKDNRIVNDSESLLGEIKGDLGFGIVKFNVSLQYPIPLRTKRLNNAIGVQVHFEHKKLMKEGDIPLIVCFRISYALSNSCLSIKYKNQDRIYTSKLFNETSTILLPDKINKNFLLGEGSNSGNLSQPHSIIRTIEESKKQKESIDEIKQLTLQIKDLQHTINEKI</sequence>
<dbReference type="InterPro" id="IPR051596">
    <property type="entry name" value="Caulimoviridae_Movement"/>
</dbReference>
<dbReference type="InterPro" id="IPR028919">
    <property type="entry name" value="Viral_movement"/>
</dbReference>
<dbReference type="PANTHER" id="PTHR47599:SF3">
    <property type="entry name" value="CELL-TO-CELL MOVEMENT PROTEIN"/>
    <property type="match status" value="1"/>
</dbReference>
<dbReference type="RefSeq" id="YP_009254011.1">
    <property type="nucleotide sequence ID" value="NC_030205.1"/>
</dbReference>
<dbReference type="Proteomes" id="UP000201102">
    <property type="component" value="Genome"/>
</dbReference>
<dbReference type="Pfam" id="PF01107">
    <property type="entry name" value="MP"/>
    <property type="match status" value="1"/>
</dbReference>
<dbReference type="EMBL" id="KU365408">
    <property type="protein sequence ID" value="AND65755.1"/>
    <property type="molecule type" value="Genomic_DNA"/>
</dbReference>